<comment type="caution">
    <text evidence="2">The sequence shown here is derived from an EMBL/GenBank/DDBJ whole genome shotgun (WGS) entry which is preliminary data.</text>
</comment>
<reference evidence="2" key="1">
    <citation type="journal article" date="2022" name="Plant J.">
        <title>Strategies of tolerance reflected in two North American maple genomes.</title>
        <authorList>
            <person name="McEvoy S.L."/>
            <person name="Sezen U.U."/>
            <person name="Trouern-Trend A."/>
            <person name="McMahon S.M."/>
            <person name="Schaberg P.G."/>
            <person name="Yang J."/>
            <person name="Wegrzyn J.L."/>
            <person name="Swenson N.G."/>
        </authorList>
    </citation>
    <scope>NUCLEOTIDE SEQUENCE</scope>
    <source>
        <strain evidence="2">NS2018</strain>
    </source>
</reference>
<feature type="compositionally biased region" description="Basic residues" evidence="1">
    <location>
        <begin position="1"/>
        <end position="12"/>
    </location>
</feature>
<reference evidence="2" key="2">
    <citation type="submission" date="2023-06" db="EMBL/GenBank/DDBJ databases">
        <authorList>
            <person name="Swenson N.G."/>
            <person name="Wegrzyn J.L."/>
            <person name="Mcevoy S.L."/>
        </authorList>
    </citation>
    <scope>NUCLEOTIDE SEQUENCE</scope>
    <source>
        <strain evidence="2">NS2018</strain>
        <tissue evidence="2">Leaf</tissue>
    </source>
</reference>
<evidence type="ECO:0000256" key="1">
    <source>
        <dbReference type="SAM" id="MobiDB-lite"/>
    </source>
</evidence>
<protein>
    <submittedName>
        <fullName evidence="2">Uncharacterized protein</fullName>
    </submittedName>
</protein>
<dbReference type="Proteomes" id="UP001168877">
    <property type="component" value="Unassembled WGS sequence"/>
</dbReference>
<proteinExistence type="predicted"/>
<name>A0AA39TFD9_ACESA</name>
<gene>
    <name evidence="2" type="ORF">LWI29_013789</name>
</gene>
<dbReference type="AlphaFoldDB" id="A0AA39TFD9"/>
<evidence type="ECO:0000313" key="2">
    <source>
        <dbReference type="EMBL" id="KAK0607356.1"/>
    </source>
</evidence>
<dbReference type="EMBL" id="JAUESC010000001">
    <property type="protein sequence ID" value="KAK0607356.1"/>
    <property type="molecule type" value="Genomic_DNA"/>
</dbReference>
<organism evidence="2 3">
    <name type="scientific">Acer saccharum</name>
    <name type="common">Sugar maple</name>
    <dbReference type="NCBI Taxonomy" id="4024"/>
    <lineage>
        <taxon>Eukaryota</taxon>
        <taxon>Viridiplantae</taxon>
        <taxon>Streptophyta</taxon>
        <taxon>Embryophyta</taxon>
        <taxon>Tracheophyta</taxon>
        <taxon>Spermatophyta</taxon>
        <taxon>Magnoliopsida</taxon>
        <taxon>eudicotyledons</taxon>
        <taxon>Gunneridae</taxon>
        <taxon>Pentapetalae</taxon>
        <taxon>rosids</taxon>
        <taxon>malvids</taxon>
        <taxon>Sapindales</taxon>
        <taxon>Sapindaceae</taxon>
        <taxon>Hippocastanoideae</taxon>
        <taxon>Acereae</taxon>
        <taxon>Acer</taxon>
    </lineage>
</organism>
<evidence type="ECO:0000313" key="3">
    <source>
        <dbReference type="Proteomes" id="UP001168877"/>
    </source>
</evidence>
<feature type="region of interest" description="Disordered" evidence="1">
    <location>
        <begin position="1"/>
        <end position="31"/>
    </location>
</feature>
<sequence>MLNRKRRRRRRRNSEEKEGGGGGGGEEDDIPWSRKPVWVYYEGVHPPLSTLHSSFWDLAGNNSLWLSAKTLNFISVIEGDCNLESHFFVAVL</sequence>
<keyword evidence="3" id="KW-1185">Reference proteome</keyword>
<accession>A0AA39TFD9</accession>